<reference evidence="11 12" key="1">
    <citation type="submission" date="2014-07" db="EMBL/GenBank/DDBJ databases">
        <authorList>
            <person name="Lee K."/>
            <person name="Lim J.Y."/>
            <person name="Hwang I."/>
        </authorList>
    </citation>
    <scope>NUCLEOTIDE SEQUENCE [LARGE SCALE GENOMIC DNA]</scope>
    <source>
        <strain evidence="11 12">KL28</strain>
    </source>
</reference>
<dbReference type="SUPFAM" id="SSF46767">
    <property type="entry name" value="Methylated DNA-protein cysteine methyltransferase, C-terminal domain"/>
    <property type="match status" value="1"/>
</dbReference>
<sequence length="157" mass="17390">MYFRYQPSPLGPLLLAGDDQGLHLLHMDAAQPWELPGEWLPAQHRLDEVARQLDEYFAGKREIFDVRLAPLGTPFQREVWQALQRIPYGTTCSYSDLAGQIGRPRAVRAVGTANGANPIAIIVPCHRVIGSNGTLTGYAGGVERKQMLLELEGAWLI</sequence>
<dbReference type="PROSITE" id="PS00374">
    <property type="entry name" value="MGMT"/>
    <property type="match status" value="1"/>
</dbReference>
<evidence type="ECO:0000256" key="2">
    <source>
        <dbReference type="ARBA" id="ARBA00022490"/>
    </source>
</evidence>
<dbReference type="HOGENOM" id="CLU_000445_52_2_6"/>
<keyword evidence="2 8" id="KW-0963">Cytoplasm</keyword>
<dbReference type="eggNOG" id="COG0350">
    <property type="taxonomic scope" value="Bacteria"/>
</dbReference>
<protein>
    <recommendedName>
        <fullName evidence="8">Methylated-DNA--protein-cysteine methyltransferase</fullName>
        <ecNumber evidence="8">2.1.1.63</ecNumber>
    </recommendedName>
    <alternativeName>
        <fullName evidence="8">6-O-methylguanine-DNA methyltransferase</fullName>
        <shortName evidence="8">MGMT</shortName>
    </alternativeName>
    <alternativeName>
        <fullName evidence="8">O-6-methylguanine-DNA-alkyltransferase</fullName>
    </alternativeName>
</protein>
<evidence type="ECO:0000313" key="11">
    <source>
        <dbReference type="EMBL" id="AIL60654.1"/>
    </source>
</evidence>
<dbReference type="GO" id="GO:0003908">
    <property type="term" value="F:methylated-DNA-[protein]-cysteine S-methyltransferase activity"/>
    <property type="evidence" value="ECO:0007669"/>
    <property type="project" value="UniProtKB-UniRule"/>
</dbReference>
<dbReference type="InterPro" id="IPR001497">
    <property type="entry name" value="MethylDNA_cys_MeTrfase_AS"/>
</dbReference>
<keyword evidence="6 8" id="KW-0234">DNA repair</keyword>
<dbReference type="GO" id="GO:0032259">
    <property type="term" value="P:methylation"/>
    <property type="evidence" value="ECO:0007669"/>
    <property type="project" value="UniProtKB-KW"/>
</dbReference>
<dbReference type="GO" id="GO:0006307">
    <property type="term" value="P:DNA alkylation repair"/>
    <property type="evidence" value="ECO:0007669"/>
    <property type="project" value="UniProtKB-UniRule"/>
</dbReference>
<dbReference type="HAMAP" id="MF_00772">
    <property type="entry name" value="OGT"/>
    <property type="match status" value="1"/>
</dbReference>
<evidence type="ECO:0000256" key="4">
    <source>
        <dbReference type="ARBA" id="ARBA00022679"/>
    </source>
</evidence>
<gene>
    <name evidence="11" type="ORF">PSAKL28_14280</name>
</gene>
<evidence type="ECO:0000256" key="3">
    <source>
        <dbReference type="ARBA" id="ARBA00022603"/>
    </source>
</evidence>
<evidence type="ECO:0000256" key="8">
    <source>
        <dbReference type="HAMAP-Rule" id="MF_00772"/>
    </source>
</evidence>
<dbReference type="KEGG" id="palk:PSAKL28_14280"/>
<comment type="subcellular location">
    <subcellularLocation>
        <location evidence="8">Cytoplasm</location>
    </subcellularLocation>
</comment>
<dbReference type="NCBIfam" id="TIGR00589">
    <property type="entry name" value="ogt"/>
    <property type="match status" value="1"/>
</dbReference>
<dbReference type="InterPro" id="IPR036631">
    <property type="entry name" value="MGMT_N_sf"/>
</dbReference>
<evidence type="ECO:0000256" key="7">
    <source>
        <dbReference type="ARBA" id="ARBA00049348"/>
    </source>
</evidence>
<dbReference type="CDD" id="cd06445">
    <property type="entry name" value="ATase"/>
    <property type="match status" value="1"/>
</dbReference>
<name>A0A077FA28_9PSED</name>
<evidence type="ECO:0000313" key="12">
    <source>
        <dbReference type="Proteomes" id="UP000028931"/>
    </source>
</evidence>
<dbReference type="RefSeq" id="WP_038608427.1">
    <property type="nucleotide sequence ID" value="NZ_CP009048.1"/>
</dbReference>
<organism evidence="11 12">
    <name type="scientific">Pseudomonas alkylphenolica</name>
    <dbReference type="NCBI Taxonomy" id="237609"/>
    <lineage>
        <taxon>Bacteria</taxon>
        <taxon>Pseudomonadati</taxon>
        <taxon>Pseudomonadota</taxon>
        <taxon>Gammaproteobacteria</taxon>
        <taxon>Pseudomonadales</taxon>
        <taxon>Pseudomonadaceae</taxon>
        <taxon>Pseudomonas</taxon>
    </lineage>
</organism>
<dbReference type="EMBL" id="CP009048">
    <property type="protein sequence ID" value="AIL60654.1"/>
    <property type="molecule type" value="Genomic_DNA"/>
</dbReference>
<dbReference type="FunFam" id="1.10.10.10:FF:000337">
    <property type="entry name" value="Methylated-DNA--protein-cysteine methyltransferase"/>
    <property type="match status" value="1"/>
</dbReference>
<dbReference type="Pfam" id="PF02870">
    <property type="entry name" value="Methyltransf_1N"/>
    <property type="match status" value="1"/>
</dbReference>
<dbReference type="AlphaFoldDB" id="A0A077FA28"/>
<dbReference type="Gene3D" id="3.30.160.70">
    <property type="entry name" value="Methylated DNA-protein cysteine methyltransferase domain"/>
    <property type="match status" value="1"/>
</dbReference>
<evidence type="ECO:0000256" key="1">
    <source>
        <dbReference type="ARBA" id="ARBA00001286"/>
    </source>
</evidence>
<accession>A0A077FA28</accession>
<feature type="domain" description="Methylguanine DNA methyltransferase ribonuclease-like" evidence="10">
    <location>
        <begin position="1"/>
        <end position="69"/>
    </location>
</feature>
<dbReference type="SUPFAM" id="SSF53155">
    <property type="entry name" value="Methylated DNA-protein cysteine methyltransferase domain"/>
    <property type="match status" value="1"/>
</dbReference>
<dbReference type="Pfam" id="PF01035">
    <property type="entry name" value="DNA_binding_1"/>
    <property type="match status" value="1"/>
</dbReference>
<dbReference type="EC" id="2.1.1.63" evidence="8"/>
<dbReference type="Proteomes" id="UP000028931">
    <property type="component" value="Chromosome"/>
</dbReference>
<dbReference type="OrthoDB" id="9802228at2"/>
<dbReference type="Gene3D" id="1.10.10.10">
    <property type="entry name" value="Winged helix-like DNA-binding domain superfamily/Winged helix DNA-binding domain"/>
    <property type="match status" value="1"/>
</dbReference>
<dbReference type="PANTHER" id="PTHR10815:SF5">
    <property type="entry name" value="METHYLATED-DNA--PROTEIN-CYSTEINE METHYLTRANSFERASE"/>
    <property type="match status" value="1"/>
</dbReference>
<comment type="catalytic activity">
    <reaction evidence="7 8">
        <text>a 6-O-methyl-2'-deoxyguanosine in DNA + L-cysteinyl-[protein] = S-methyl-L-cysteinyl-[protein] + a 2'-deoxyguanosine in DNA</text>
        <dbReference type="Rhea" id="RHEA:24000"/>
        <dbReference type="Rhea" id="RHEA-COMP:10131"/>
        <dbReference type="Rhea" id="RHEA-COMP:10132"/>
        <dbReference type="Rhea" id="RHEA-COMP:11367"/>
        <dbReference type="Rhea" id="RHEA-COMP:11368"/>
        <dbReference type="ChEBI" id="CHEBI:29950"/>
        <dbReference type="ChEBI" id="CHEBI:82612"/>
        <dbReference type="ChEBI" id="CHEBI:85445"/>
        <dbReference type="ChEBI" id="CHEBI:85448"/>
        <dbReference type="EC" id="2.1.1.63"/>
    </reaction>
</comment>
<dbReference type="InterPro" id="IPR036217">
    <property type="entry name" value="MethylDNA_cys_MeTrfase_DNAb"/>
</dbReference>
<evidence type="ECO:0000256" key="6">
    <source>
        <dbReference type="ARBA" id="ARBA00023204"/>
    </source>
</evidence>
<keyword evidence="5 8" id="KW-0227">DNA damage</keyword>
<comment type="miscellaneous">
    <text evidence="8">This enzyme catalyzes only one turnover and therefore is not strictly catalytic. According to one definition, an enzyme is a biocatalyst that acts repeatedly and over many reaction cycles.</text>
</comment>
<feature type="domain" description="Methylated-DNA-[protein]-cysteine S-methyltransferase DNA binding" evidence="9">
    <location>
        <begin position="74"/>
        <end position="154"/>
    </location>
</feature>
<dbReference type="InterPro" id="IPR036388">
    <property type="entry name" value="WH-like_DNA-bd_sf"/>
</dbReference>
<dbReference type="InterPro" id="IPR014048">
    <property type="entry name" value="MethylDNA_cys_MeTrfase_DNA-bd"/>
</dbReference>
<evidence type="ECO:0000259" key="10">
    <source>
        <dbReference type="Pfam" id="PF02870"/>
    </source>
</evidence>
<dbReference type="InterPro" id="IPR023546">
    <property type="entry name" value="MGMT"/>
</dbReference>
<comment type="function">
    <text evidence="8">Involved in the cellular defense against the biological effects of O6-methylguanine (O6-MeG) and O4-methylthymine (O4-MeT) in DNA. Repairs the methylated nucleobase in DNA by stoichiometrically transferring the methyl group to a cysteine residue in the enzyme. This is a suicide reaction: the enzyme is irreversibly inactivated.</text>
</comment>
<keyword evidence="3 8" id="KW-0489">Methyltransferase</keyword>
<dbReference type="PANTHER" id="PTHR10815">
    <property type="entry name" value="METHYLATED-DNA--PROTEIN-CYSTEINE METHYLTRANSFERASE"/>
    <property type="match status" value="1"/>
</dbReference>
<comment type="catalytic activity">
    <reaction evidence="1 8">
        <text>a 4-O-methyl-thymidine in DNA + L-cysteinyl-[protein] = a thymidine in DNA + S-methyl-L-cysteinyl-[protein]</text>
        <dbReference type="Rhea" id="RHEA:53428"/>
        <dbReference type="Rhea" id="RHEA-COMP:10131"/>
        <dbReference type="Rhea" id="RHEA-COMP:10132"/>
        <dbReference type="Rhea" id="RHEA-COMP:13555"/>
        <dbReference type="Rhea" id="RHEA-COMP:13556"/>
        <dbReference type="ChEBI" id="CHEBI:29950"/>
        <dbReference type="ChEBI" id="CHEBI:82612"/>
        <dbReference type="ChEBI" id="CHEBI:137386"/>
        <dbReference type="ChEBI" id="CHEBI:137387"/>
        <dbReference type="EC" id="2.1.1.63"/>
    </reaction>
</comment>
<comment type="similarity">
    <text evidence="8">Belongs to the MGMT family.</text>
</comment>
<dbReference type="InterPro" id="IPR008332">
    <property type="entry name" value="MethylG_MeTrfase_N"/>
</dbReference>
<evidence type="ECO:0000256" key="5">
    <source>
        <dbReference type="ARBA" id="ARBA00022763"/>
    </source>
</evidence>
<proteinExistence type="inferred from homology"/>
<dbReference type="GO" id="GO:0005737">
    <property type="term" value="C:cytoplasm"/>
    <property type="evidence" value="ECO:0007669"/>
    <property type="project" value="UniProtKB-SubCell"/>
</dbReference>
<evidence type="ECO:0000259" key="9">
    <source>
        <dbReference type="Pfam" id="PF01035"/>
    </source>
</evidence>
<keyword evidence="4 8" id="KW-0808">Transferase</keyword>
<feature type="active site" description="Nucleophile; methyl group acceptor" evidence="8">
    <location>
        <position position="125"/>
    </location>
</feature>